<name>A0A2T5G068_9SPHN</name>
<dbReference type="EMBL" id="NWBU01000005">
    <property type="protein sequence ID" value="PTQ12351.1"/>
    <property type="molecule type" value="Genomic_DNA"/>
</dbReference>
<dbReference type="Proteomes" id="UP000244162">
    <property type="component" value="Unassembled WGS sequence"/>
</dbReference>
<feature type="signal peptide" evidence="1">
    <location>
        <begin position="1"/>
        <end position="34"/>
    </location>
</feature>
<comment type="caution">
    <text evidence="2">The sequence shown here is derived from an EMBL/GenBank/DDBJ whole genome shotgun (WGS) entry which is preliminary data.</text>
</comment>
<sequence>MEIRASAWRSSPHISSVAMMAGLSLLLMPACAPAQTFRTGAWVSVATLYDDNLLRGNDLRPVPNQGDVRITPSLNVNIKRSFGRHDVYLKGSAGYDFYGRNDRLEGERIGLTGSGRIALGARCLADLSATADFHQTDVADLGVIERNRSRGRIFEGAFSCPKPAGLYPLLTASRTLVDNSSDLRKPFDLRSYVVGAALVYARPSLGNLMLFYSYGAIERPNAAVSLGGLKDETRIHRAGLRFERDVAARLRGNIGLSAIFTDPRLPTTPSFSGLGWQSEIIWSPSPATSLTTRFARDVRGESSFGVSFIVDTKASLIASRKLSARTTIEARAAFARRSLRGETQREGLPLRVSDRTTELAVSLDYALTDAFHCEVELGHSRRTSATDFYDYRSTRAGIRLGYRF</sequence>
<evidence type="ECO:0008006" key="4">
    <source>
        <dbReference type="Google" id="ProtNLM"/>
    </source>
</evidence>
<evidence type="ECO:0000256" key="1">
    <source>
        <dbReference type="SAM" id="SignalP"/>
    </source>
</evidence>
<accession>A0A2T5G068</accession>
<proteinExistence type="predicted"/>
<dbReference type="Pfam" id="PF10082">
    <property type="entry name" value="BBP2_2"/>
    <property type="match status" value="1"/>
</dbReference>
<keyword evidence="1" id="KW-0732">Signal</keyword>
<evidence type="ECO:0000313" key="3">
    <source>
        <dbReference type="Proteomes" id="UP000244162"/>
    </source>
</evidence>
<organism evidence="2 3">
    <name type="scientific">Sphingomonas oleivorans</name>
    <dbReference type="NCBI Taxonomy" id="1735121"/>
    <lineage>
        <taxon>Bacteria</taxon>
        <taxon>Pseudomonadati</taxon>
        <taxon>Pseudomonadota</taxon>
        <taxon>Alphaproteobacteria</taxon>
        <taxon>Sphingomonadales</taxon>
        <taxon>Sphingomonadaceae</taxon>
        <taxon>Sphingomonas</taxon>
    </lineage>
</organism>
<gene>
    <name evidence="2" type="ORF">CLG96_07410</name>
</gene>
<dbReference type="AlphaFoldDB" id="A0A2T5G068"/>
<dbReference type="InterPro" id="IPR018759">
    <property type="entry name" value="BBP2_2"/>
</dbReference>
<keyword evidence="3" id="KW-1185">Reference proteome</keyword>
<evidence type="ECO:0000313" key="2">
    <source>
        <dbReference type="EMBL" id="PTQ12351.1"/>
    </source>
</evidence>
<feature type="chain" id="PRO_5015650682" description="Gellan polysaccharide biosynthesis protein GelF" evidence="1">
    <location>
        <begin position="35"/>
        <end position="404"/>
    </location>
</feature>
<reference evidence="2 3" key="1">
    <citation type="submission" date="2017-09" db="EMBL/GenBank/DDBJ databases">
        <title>Sphingomonas panjinensis sp.nov., isolated from oil-contaminated soil.</title>
        <authorList>
            <person name="Wang L."/>
            <person name="Chen L."/>
        </authorList>
    </citation>
    <scope>NUCLEOTIDE SEQUENCE [LARGE SCALE GENOMIC DNA]</scope>
    <source>
        <strain evidence="2 3">FW-11</strain>
    </source>
</reference>
<protein>
    <recommendedName>
        <fullName evidence="4">Gellan polysaccharide biosynthesis protein GelF</fullName>
    </recommendedName>
</protein>